<name>A0A6I6D3V9_9GAMM</name>
<comment type="similarity">
    <text evidence="1">Belongs to the EcnA/EcnB lipoprotein family.</text>
</comment>
<reference evidence="8 9" key="1">
    <citation type="submission" date="2019-11" db="EMBL/GenBank/DDBJ databases">
        <authorList>
            <person name="Zhang J."/>
            <person name="Sun C."/>
        </authorList>
    </citation>
    <scope>NUCLEOTIDE SEQUENCE [LARGE SCALE GENOMIC DNA]</scope>
    <source>
        <strain evidence="9">sp2</strain>
    </source>
</reference>
<keyword evidence="5" id="KW-0564">Palmitate</keyword>
<keyword evidence="4" id="KW-0472">Membrane</keyword>
<evidence type="ECO:0000256" key="5">
    <source>
        <dbReference type="ARBA" id="ARBA00023139"/>
    </source>
</evidence>
<evidence type="ECO:0000256" key="3">
    <source>
        <dbReference type="ARBA" id="ARBA00022729"/>
    </source>
</evidence>
<evidence type="ECO:0000256" key="4">
    <source>
        <dbReference type="ARBA" id="ARBA00023136"/>
    </source>
</evidence>
<dbReference type="GO" id="GO:0009636">
    <property type="term" value="P:response to toxic substance"/>
    <property type="evidence" value="ECO:0007669"/>
    <property type="project" value="InterPro"/>
</dbReference>
<keyword evidence="9" id="KW-1185">Reference proteome</keyword>
<gene>
    <name evidence="8" type="ORF">GM160_02935</name>
</gene>
<dbReference type="Proteomes" id="UP000427716">
    <property type="component" value="Chromosome"/>
</dbReference>
<feature type="compositionally biased region" description="Acidic residues" evidence="7">
    <location>
        <begin position="32"/>
        <end position="42"/>
    </location>
</feature>
<dbReference type="InterPro" id="IPR012556">
    <property type="entry name" value="Entericidin"/>
</dbReference>
<keyword evidence="6 8" id="KW-0449">Lipoprotein</keyword>
<dbReference type="EMBL" id="CP046415">
    <property type="protein sequence ID" value="QGT79528.1"/>
    <property type="molecule type" value="Genomic_DNA"/>
</dbReference>
<accession>A0A6I6D3V9</accession>
<feature type="region of interest" description="Disordered" evidence="7">
    <location>
        <begin position="22"/>
        <end position="42"/>
    </location>
</feature>
<keyword evidence="3" id="KW-0732">Signal</keyword>
<organism evidence="8 9">
    <name type="scientific">Guyparkeria halophila</name>
    <dbReference type="NCBI Taxonomy" id="47960"/>
    <lineage>
        <taxon>Bacteria</taxon>
        <taxon>Pseudomonadati</taxon>
        <taxon>Pseudomonadota</taxon>
        <taxon>Gammaproteobacteria</taxon>
        <taxon>Chromatiales</taxon>
        <taxon>Thioalkalibacteraceae</taxon>
        <taxon>Guyparkeria</taxon>
    </lineage>
</organism>
<dbReference type="Pfam" id="PF08085">
    <property type="entry name" value="Entericidin"/>
    <property type="match status" value="1"/>
</dbReference>
<evidence type="ECO:0000256" key="2">
    <source>
        <dbReference type="ARBA" id="ARBA00022475"/>
    </source>
</evidence>
<dbReference type="AlphaFoldDB" id="A0A6I6D3V9"/>
<evidence type="ECO:0000256" key="1">
    <source>
        <dbReference type="ARBA" id="ARBA00010296"/>
    </source>
</evidence>
<sequence length="42" mass="4405">MSLLVLLAGPLAFLSGCNTMEGLGQDTQELGESIEGEAQEHD</sequence>
<evidence type="ECO:0000313" key="9">
    <source>
        <dbReference type="Proteomes" id="UP000427716"/>
    </source>
</evidence>
<evidence type="ECO:0000256" key="7">
    <source>
        <dbReference type="SAM" id="MobiDB-lite"/>
    </source>
</evidence>
<keyword evidence="2" id="KW-1003">Cell membrane</keyword>
<dbReference type="GO" id="GO:0016020">
    <property type="term" value="C:membrane"/>
    <property type="evidence" value="ECO:0007669"/>
    <property type="project" value="InterPro"/>
</dbReference>
<protein>
    <submittedName>
        <fullName evidence="8">Entericidin A/B family lipoprotein</fullName>
    </submittedName>
</protein>
<dbReference type="KEGG" id="ghl:GM160_02935"/>
<evidence type="ECO:0000313" key="8">
    <source>
        <dbReference type="EMBL" id="QGT79528.1"/>
    </source>
</evidence>
<proteinExistence type="inferred from homology"/>
<evidence type="ECO:0000256" key="6">
    <source>
        <dbReference type="ARBA" id="ARBA00023288"/>
    </source>
</evidence>